<dbReference type="Proteomes" id="UP000235672">
    <property type="component" value="Unassembled WGS sequence"/>
</dbReference>
<sequence length="267" mass="29541">MLDQPGVFAYRDGVAVIQLVAFTIYLGFSFVLCWRHGFKRSEGWVILVTFSILRVLAACFQLATIKHPSRSVYGGALICQGIGLAPLTLLNIGLFGRLNKFVNMIRQRILSIISLASIAGIAMAIYGGIQSADSATLATNNLLKVSVIIFTACYLAFICLFLIFLRQRKAIPKAEQKLLVCFACCVPFMVVRFLFGILGTFDESLRSQFSVLAGNVTIFLCMAVLEEIFVVAFFVFTGMRLERLPPALRDDAKSEDPRGASELRSRE</sequence>
<evidence type="ECO:0000259" key="2">
    <source>
        <dbReference type="Pfam" id="PF24800"/>
    </source>
</evidence>
<dbReference type="InterPro" id="IPR056119">
    <property type="entry name" value="DUF7702"/>
</dbReference>
<evidence type="ECO:0000313" key="4">
    <source>
        <dbReference type="Proteomes" id="UP000235672"/>
    </source>
</evidence>
<dbReference type="Pfam" id="PF24800">
    <property type="entry name" value="DUF7702"/>
    <property type="match status" value="1"/>
</dbReference>
<feature type="transmembrane region" description="Helical" evidence="1">
    <location>
        <begin position="15"/>
        <end position="32"/>
    </location>
</feature>
<reference evidence="3 4" key="1">
    <citation type="submission" date="2016-05" db="EMBL/GenBank/DDBJ databases">
        <title>A degradative enzymes factory behind the ericoid mycorrhizal symbiosis.</title>
        <authorList>
            <consortium name="DOE Joint Genome Institute"/>
            <person name="Martino E."/>
            <person name="Morin E."/>
            <person name="Grelet G."/>
            <person name="Kuo A."/>
            <person name="Kohler A."/>
            <person name="Daghino S."/>
            <person name="Barry K."/>
            <person name="Choi C."/>
            <person name="Cichocki N."/>
            <person name="Clum A."/>
            <person name="Copeland A."/>
            <person name="Hainaut M."/>
            <person name="Haridas S."/>
            <person name="Labutti K."/>
            <person name="Lindquist E."/>
            <person name="Lipzen A."/>
            <person name="Khouja H.-R."/>
            <person name="Murat C."/>
            <person name="Ohm R."/>
            <person name="Olson A."/>
            <person name="Spatafora J."/>
            <person name="Veneault-Fourrey C."/>
            <person name="Henrissat B."/>
            <person name="Grigoriev I."/>
            <person name="Martin F."/>
            <person name="Perotto S."/>
        </authorList>
    </citation>
    <scope>NUCLEOTIDE SEQUENCE [LARGE SCALE GENOMIC DNA]</scope>
    <source>
        <strain evidence="3 4">UAMH 7357</strain>
    </source>
</reference>
<name>A0A2J6QKU0_9HELO</name>
<feature type="transmembrane region" description="Helical" evidence="1">
    <location>
        <begin position="44"/>
        <end position="65"/>
    </location>
</feature>
<feature type="domain" description="DUF7702" evidence="2">
    <location>
        <begin position="9"/>
        <end position="243"/>
    </location>
</feature>
<evidence type="ECO:0000313" key="3">
    <source>
        <dbReference type="EMBL" id="PMD26885.1"/>
    </source>
</evidence>
<dbReference type="OrthoDB" id="2560628at2759"/>
<keyword evidence="1" id="KW-1133">Transmembrane helix</keyword>
<evidence type="ECO:0000256" key="1">
    <source>
        <dbReference type="SAM" id="Phobius"/>
    </source>
</evidence>
<dbReference type="EMBL" id="KZ613467">
    <property type="protein sequence ID" value="PMD26885.1"/>
    <property type="molecule type" value="Genomic_DNA"/>
</dbReference>
<feature type="transmembrane region" description="Helical" evidence="1">
    <location>
        <begin position="71"/>
        <end position="96"/>
    </location>
</feature>
<feature type="transmembrane region" description="Helical" evidence="1">
    <location>
        <begin position="211"/>
        <end position="236"/>
    </location>
</feature>
<protein>
    <recommendedName>
        <fullName evidence="2">DUF7702 domain-containing protein</fullName>
    </recommendedName>
</protein>
<dbReference type="STRING" id="1745343.A0A2J6QKU0"/>
<keyword evidence="4" id="KW-1185">Reference proteome</keyword>
<keyword evidence="1" id="KW-0472">Membrane</keyword>
<dbReference type="PANTHER" id="PTHR42109">
    <property type="entry name" value="UNPLACED GENOMIC SCAFFOLD UM_SCAF_CONTIG_1.265, WHOLE GENOME SHOTGUN SEQUENCE"/>
    <property type="match status" value="1"/>
</dbReference>
<proteinExistence type="predicted"/>
<dbReference type="PANTHER" id="PTHR42109:SF2">
    <property type="entry name" value="INTEGRAL MEMBRANE PROTEIN"/>
    <property type="match status" value="1"/>
</dbReference>
<dbReference type="AlphaFoldDB" id="A0A2J6QKU0"/>
<organism evidence="3 4">
    <name type="scientific">Hyaloscypha hepaticicola</name>
    <dbReference type="NCBI Taxonomy" id="2082293"/>
    <lineage>
        <taxon>Eukaryota</taxon>
        <taxon>Fungi</taxon>
        <taxon>Dikarya</taxon>
        <taxon>Ascomycota</taxon>
        <taxon>Pezizomycotina</taxon>
        <taxon>Leotiomycetes</taxon>
        <taxon>Helotiales</taxon>
        <taxon>Hyaloscyphaceae</taxon>
        <taxon>Hyaloscypha</taxon>
    </lineage>
</organism>
<gene>
    <name evidence="3" type="ORF">NA56DRAFT_299224</name>
</gene>
<feature type="transmembrane region" description="Helical" evidence="1">
    <location>
        <begin position="177"/>
        <end position="199"/>
    </location>
</feature>
<accession>A0A2J6QKU0</accession>
<feature type="transmembrane region" description="Helical" evidence="1">
    <location>
        <begin position="108"/>
        <end position="129"/>
    </location>
</feature>
<keyword evidence="1" id="KW-0812">Transmembrane</keyword>
<feature type="transmembrane region" description="Helical" evidence="1">
    <location>
        <begin position="141"/>
        <end position="165"/>
    </location>
</feature>